<dbReference type="Ensembl" id="ENSUMAT00000022288.1">
    <property type="protein sequence ID" value="ENSUMAP00000018851.1"/>
    <property type="gene ID" value="ENSUMAG00000013831.1"/>
</dbReference>
<accession>A0A452UDK8</accession>
<proteinExistence type="predicted"/>
<dbReference type="GeneTree" id="ENSGT00960000188704"/>
<dbReference type="AlphaFoldDB" id="A0A452UDK8"/>
<reference evidence="1" key="1">
    <citation type="submission" date="2019-03" db="UniProtKB">
        <authorList>
            <consortium name="Ensembl"/>
        </authorList>
    </citation>
    <scope>IDENTIFICATION</scope>
</reference>
<name>A0A452UDK8_URSMA</name>
<evidence type="ECO:0000313" key="1">
    <source>
        <dbReference type="Ensembl" id="ENSUMAP00000018851"/>
    </source>
</evidence>
<organism evidence="1">
    <name type="scientific">Ursus maritimus</name>
    <name type="common">Polar bear</name>
    <name type="synonym">Thalarctos maritimus</name>
    <dbReference type="NCBI Taxonomy" id="29073"/>
    <lineage>
        <taxon>Eukaryota</taxon>
        <taxon>Metazoa</taxon>
        <taxon>Chordata</taxon>
        <taxon>Craniata</taxon>
        <taxon>Vertebrata</taxon>
        <taxon>Euteleostomi</taxon>
        <taxon>Mammalia</taxon>
        <taxon>Eutheria</taxon>
        <taxon>Laurasiatheria</taxon>
        <taxon>Carnivora</taxon>
        <taxon>Caniformia</taxon>
        <taxon>Ursidae</taxon>
        <taxon>Ursus</taxon>
    </lineage>
</organism>
<protein>
    <submittedName>
        <fullName evidence="1">Uncharacterized protein</fullName>
    </submittedName>
</protein>
<sequence length="143" mass="16723">MGSPLKRLRIYPVLLFPWWPSLLNHPPLDRQLPSPHEYIARMCLIPFLSLKMKCHFLFLLCFPFLTDGVFGRCQKVPAIDIYRYEVSPVGLQHLTATLQKLSRTGRQAWAKTVSWDRASGQWPKQRFLEAAMHRAPLRHQWAS</sequence>